<comment type="caution">
    <text evidence="1">The sequence shown here is derived from an EMBL/GenBank/DDBJ whole genome shotgun (WGS) entry which is preliminary data.</text>
</comment>
<reference evidence="1" key="1">
    <citation type="submission" date="2019-10" db="EMBL/GenBank/DDBJ databases">
        <title>Conservation and host-specific expression of non-tandemly repeated heterogenous ribosome RNA gene in arbuscular mycorrhizal fungi.</title>
        <authorList>
            <person name="Maeda T."/>
            <person name="Kobayashi Y."/>
            <person name="Nakagawa T."/>
            <person name="Ezawa T."/>
            <person name="Yamaguchi K."/>
            <person name="Bino T."/>
            <person name="Nishimoto Y."/>
            <person name="Shigenobu S."/>
            <person name="Kawaguchi M."/>
        </authorList>
    </citation>
    <scope>NUCLEOTIDE SEQUENCE</scope>
    <source>
        <strain evidence="1">HR1</strain>
    </source>
</reference>
<gene>
    <name evidence="1" type="ORF">RCL2_002716100</name>
</gene>
<dbReference type="AlphaFoldDB" id="A0A8H3R2S3"/>
<dbReference type="EMBL" id="BLAL01000288">
    <property type="protein sequence ID" value="GET00718.1"/>
    <property type="molecule type" value="Genomic_DNA"/>
</dbReference>
<protein>
    <submittedName>
        <fullName evidence="1">Uncharacterized protein</fullName>
    </submittedName>
</protein>
<proteinExistence type="predicted"/>
<dbReference type="Proteomes" id="UP000615446">
    <property type="component" value="Unassembled WGS sequence"/>
</dbReference>
<evidence type="ECO:0000313" key="2">
    <source>
        <dbReference type="Proteomes" id="UP000615446"/>
    </source>
</evidence>
<accession>A0A8H3R2S3</accession>
<organism evidence="1 2">
    <name type="scientific">Rhizophagus clarus</name>
    <dbReference type="NCBI Taxonomy" id="94130"/>
    <lineage>
        <taxon>Eukaryota</taxon>
        <taxon>Fungi</taxon>
        <taxon>Fungi incertae sedis</taxon>
        <taxon>Mucoromycota</taxon>
        <taxon>Glomeromycotina</taxon>
        <taxon>Glomeromycetes</taxon>
        <taxon>Glomerales</taxon>
        <taxon>Glomeraceae</taxon>
        <taxon>Rhizophagus</taxon>
    </lineage>
</organism>
<name>A0A8H3R2S3_9GLOM</name>
<evidence type="ECO:0000313" key="1">
    <source>
        <dbReference type="EMBL" id="GET00718.1"/>
    </source>
</evidence>
<sequence>MIEIEEEVVIEIERVMNQIKWEVINGGREVMSKVKEEVMNEVEEVVKIEIKGGVMDKVEKNKEKEVREVINEIAGSDDHDRRVGKNEMEGRIKE</sequence>